<evidence type="ECO:0008006" key="4">
    <source>
        <dbReference type="Google" id="ProtNLM"/>
    </source>
</evidence>
<evidence type="ECO:0000256" key="1">
    <source>
        <dbReference type="SAM" id="SignalP"/>
    </source>
</evidence>
<name>A0ABT0ALU5_9LACT</name>
<feature type="signal peptide" evidence="1">
    <location>
        <begin position="1"/>
        <end position="26"/>
    </location>
</feature>
<keyword evidence="3" id="KW-1185">Reference proteome</keyword>
<keyword evidence="1" id="KW-0732">Signal</keyword>
<accession>A0ABT0ALU5</accession>
<dbReference type="Proteomes" id="UP001522462">
    <property type="component" value="Unassembled WGS sequence"/>
</dbReference>
<protein>
    <recommendedName>
        <fullName evidence="4">Lactococcin 972 family bacteriocin</fullName>
    </recommendedName>
</protein>
<proteinExistence type="predicted"/>
<comment type="caution">
    <text evidence="2">The sequence shown here is derived from an EMBL/GenBank/DDBJ whole genome shotgun (WGS) entry which is preliminary data.</text>
</comment>
<dbReference type="RefSeq" id="WP_243914458.1">
    <property type="nucleotide sequence ID" value="NZ_JAAECY010000017.1"/>
</dbReference>
<gene>
    <name evidence="2" type="ORF">GYN19_06165</name>
</gene>
<evidence type="ECO:0000313" key="3">
    <source>
        <dbReference type="Proteomes" id="UP001522462"/>
    </source>
</evidence>
<sequence length="111" mass="12484">MLKLKKIAMLAVAVATLGIGASIAAAATANPAPYPIIDQWNYGTKANGVTEYSHYYVKTDNYGSIAKLQSKNWPNEILKSDSQNYGWSIAEKNRAWNDKKGMTKLWDYYRF</sequence>
<organism evidence="2 3">
    <name type="scientific">Pseudolactococcus paracarnosus</name>
    <dbReference type="NCBI Taxonomy" id="2749962"/>
    <lineage>
        <taxon>Bacteria</taxon>
        <taxon>Bacillati</taxon>
        <taxon>Bacillota</taxon>
        <taxon>Bacilli</taxon>
        <taxon>Lactobacillales</taxon>
        <taxon>Streptococcaceae</taxon>
        <taxon>Pseudolactococcus</taxon>
    </lineage>
</organism>
<feature type="chain" id="PRO_5045247997" description="Lactococcin 972 family bacteriocin" evidence="1">
    <location>
        <begin position="27"/>
        <end position="111"/>
    </location>
</feature>
<evidence type="ECO:0000313" key="2">
    <source>
        <dbReference type="EMBL" id="MCJ1977537.1"/>
    </source>
</evidence>
<dbReference type="EMBL" id="JAAEDA010000008">
    <property type="protein sequence ID" value="MCJ1977537.1"/>
    <property type="molecule type" value="Genomic_DNA"/>
</dbReference>
<reference evidence="2 3" key="1">
    <citation type="journal article" date="2022" name="Microbiol. Res.">
        <title>Comparative genome analysis, predicted lifestyle and antimicrobial strategies of Lactococcus carnosus and Lactococcus paracarnosus isolated from meat.</title>
        <authorList>
            <person name="Werum V."/>
            <person name="Ehrmann M."/>
            <person name="Vogel R."/>
            <person name="Hilgarth M."/>
        </authorList>
    </citation>
    <scope>NUCLEOTIDE SEQUENCE [LARGE SCALE GENOMIC DNA]</scope>
    <source>
        <strain evidence="2 3">TMW21897</strain>
    </source>
</reference>